<dbReference type="Proteomes" id="UP000663879">
    <property type="component" value="Unassembled WGS sequence"/>
</dbReference>
<feature type="compositionally biased region" description="Low complexity" evidence="1">
    <location>
        <begin position="52"/>
        <end position="66"/>
    </location>
</feature>
<feature type="region of interest" description="Disordered" evidence="1">
    <location>
        <begin position="52"/>
        <end position="79"/>
    </location>
</feature>
<dbReference type="EMBL" id="CAJNOC010003951">
    <property type="protein sequence ID" value="CAF1004187.1"/>
    <property type="molecule type" value="Genomic_DNA"/>
</dbReference>
<protein>
    <submittedName>
        <fullName evidence="2">Uncharacterized protein</fullName>
    </submittedName>
</protein>
<reference evidence="2" key="1">
    <citation type="submission" date="2021-02" db="EMBL/GenBank/DDBJ databases">
        <authorList>
            <person name="Nowell W R."/>
        </authorList>
    </citation>
    <scope>NUCLEOTIDE SEQUENCE</scope>
    <source>
        <strain evidence="2">Ploen Becks lab</strain>
    </source>
</reference>
<name>A0A814H2Z7_9BILA</name>
<proteinExistence type="predicted"/>
<accession>A0A814H2Z7</accession>
<dbReference type="AlphaFoldDB" id="A0A814H2Z7"/>
<gene>
    <name evidence="2" type="ORF">OXX778_LOCUS16565</name>
</gene>
<evidence type="ECO:0000256" key="1">
    <source>
        <dbReference type="SAM" id="MobiDB-lite"/>
    </source>
</evidence>
<keyword evidence="3" id="KW-1185">Reference proteome</keyword>
<dbReference type="OrthoDB" id="10021476at2759"/>
<organism evidence="2 3">
    <name type="scientific">Brachionus calyciflorus</name>
    <dbReference type="NCBI Taxonomy" id="104777"/>
    <lineage>
        <taxon>Eukaryota</taxon>
        <taxon>Metazoa</taxon>
        <taxon>Spiralia</taxon>
        <taxon>Gnathifera</taxon>
        <taxon>Rotifera</taxon>
        <taxon>Eurotatoria</taxon>
        <taxon>Monogononta</taxon>
        <taxon>Pseudotrocha</taxon>
        <taxon>Ploima</taxon>
        <taxon>Brachionidae</taxon>
        <taxon>Brachionus</taxon>
    </lineage>
</organism>
<evidence type="ECO:0000313" key="2">
    <source>
        <dbReference type="EMBL" id="CAF1004187.1"/>
    </source>
</evidence>
<sequence>MSINNSNNNFKENISSSSFTIKRSQTCLQNKFNSLNSRNLRNSFLDIEESLNNSTSSSSSLSPTSNKTRRSTSFRHTTNENYLTNLIQQQKPIPPNRTSSLNYRAQQPLYTKQFKDTDRNSIYSTFSLRSSTNTPLLLNSLNFETQSLNPLLTKTESNKIEQCYKSIGSSVCSSKCQAGLYTTNLQSLINLNDWKLEANGVPVWIFNSGLNPKRPKGLYFCIADKKTGFSLWKSNSLTYVNDFKWTRPGLITFKIVQDNFKKDKHMRVNKGLMKPAYTFAAIRFDDELECSKFYDFYRSLYVDSTNDDLFNPHYKPLKKASSFCNTIYKRITKNSISSPVAFNHVNSLSIVFEENTFCNNLNNTSSLSSTSSPSSSSSSASDTQSIVSEFTLTSSQCTNQRKN</sequence>
<evidence type="ECO:0000313" key="3">
    <source>
        <dbReference type="Proteomes" id="UP000663879"/>
    </source>
</evidence>
<comment type="caution">
    <text evidence="2">The sequence shown here is derived from an EMBL/GenBank/DDBJ whole genome shotgun (WGS) entry which is preliminary data.</text>
</comment>